<feature type="compositionally biased region" description="Low complexity" evidence="1">
    <location>
        <begin position="44"/>
        <end position="63"/>
    </location>
</feature>
<dbReference type="EMBL" id="FNHU01000011">
    <property type="protein sequence ID" value="SDN02615.1"/>
    <property type="molecule type" value="Genomic_DNA"/>
</dbReference>
<gene>
    <name evidence="3" type="ORF">SAMN04487766_1119</name>
</gene>
<reference evidence="3 4" key="1">
    <citation type="submission" date="2016-10" db="EMBL/GenBank/DDBJ databases">
        <authorList>
            <person name="de Groot N.N."/>
        </authorList>
    </citation>
    <scope>NUCLEOTIDE SEQUENCE [LARGE SCALE GENOMIC DNA]</scope>
    <source>
        <strain evidence="3 4">KPR-7B</strain>
    </source>
</reference>
<feature type="compositionally biased region" description="Pro residues" evidence="1">
    <location>
        <begin position="1"/>
        <end position="18"/>
    </location>
</feature>
<evidence type="ECO:0000313" key="3">
    <source>
        <dbReference type="EMBL" id="SDN02615.1"/>
    </source>
</evidence>
<evidence type="ECO:0000256" key="2">
    <source>
        <dbReference type="SAM" id="Phobius"/>
    </source>
</evidence>
<keyword evidence="2" id="KW-0472">Membrane</keyword>
<name>A0A1G9Y2D4_9ACTO</name>
<feature type="compositionally biased region" description="Low complexity" evidence="1">
    <location>
        <begin position="116"/>
        <end position="131"/>
    </location>
</feature>
<accession>A0A1G9Y2D4</accession>
<evidence type="ECO:0000313" key="4">
    <source>
        <dbReference type="Proteomes" id="UP000199671"/>
    </source>
</evidence>
<feature type="region of interest" description="Disordered" evidence="1">
    <location>
        <begin position="1"/>
        <end position="94"/>
    </location>
</feature>
<feature type="region of interest" description="Disordered" evidence="1">
    <location>
        <begin position="107"/>
        <end position="143"/>
    </location>
</feature>
<dbReference type="Proteomes" id="UP000199671">
    <property type="component" value="Unassembled WGS sequence"/>
</dbReference>
<organism evidence="3 4">
    <name type="scientific">Actinomyces ruminicola</name>
    <dbReference type="NCBI Taxonomy" id="332524"/>
    <lineage>
        <taxon>Bacteria</taxon>
        <taxon>Bacillati</taxon>
        <taxon>Actinomycetota</taxon>
        <taxon>Actinomycetes</taxon>
        <taxon>Actinomycetales</taxon>
        <taxon>Actinomycetaceae</taxon>
        <taxon>Actinomyces</taxon>
    </lineage>
</organism>
<protein>
    <submittedName>
        <fullName evidence="3">Uncharacterized protein</fullName>
    </submittedName>
</protein>
<proteinExistence type="predicted"/>
<feature type="region of interest" description="Disordered" evidence="1">
    <location>
        <begin position="174"/>
        <end position="233"/>
    </location>
</feature>
<dbReference type="AlphaFoldDB" id="A0A1G9Y2D4"/>
<keyword evidence="2" id="KW-1133">Transmembrane helix</keyword>
<dbReference type="RefSeq" id="WP_092611460.1">
    <property type="nucleotide sequence ID" value="NZ_FNHU01000011.1"/>
</dbReference>
<evidence type="ECO:0000256" key="1">
    <source>
        <dbReference type="SAM" id="MobiDB-lite"/>
    </source>
</evidence>
<keyword evidence="2" id="KW-0812">Transmembrane</keyword>
<feature type="transmembrane region" description="Helical" evidence="2">
    <location>
        <begin position="150"/>
        <end position="171"/>
    </location>
</feature>
<dbReference type="OrthoDB" id="3260569at2"/>
<sequence>MALRFNPPPNWPAPPEGFTPPAGWQPDPAWGPAPEGWQLWVEDSAPGASAGSAPQAGSAPDAGWAPTQAVPAGASAPVADPTGQSASAPSGDYASGASPYAASMNYAQSPTPYHNQQQAPGASPQAAGWQPIDVGQGGGPGGKKPVTKQWWFWTIIGVVVLALVIGLIVALTGGDDEGEQRSGTTTSSRSDDSDDSTSKDDSSSDSSSDDKSDDSDSSSDVGTTMDNPGDPEKQQITFTASEYADDPNASFDVAFGSVEWDATSTVESEAGKYRYEDPGSGKVYMRVPVTVTYHGKGKMDAYDLTVDYVKDGNTTEQTNLYIDSEFKQQDMPRDGGTATGYFMFIISEEDAKAQEGVFAVKGFYGSDELYMAAKSF</sequence>